<dbReference type="GO" id="GO:0004622">
    <property type="term" value="F:phosphatidylcholine lysophospholipase activity"/>
    <property type="evidence" value="ECO:0007669"/>
    <property type="project" value="TreeGrafter"/>
</dbReference>
<dbReference type="GO" id="GO:0047372">
    <property type="term" value="F:monoacylglycerol lipase activity"/>
    <property type="evidence" value="ECO:0007669"/>
    <property type="project" value="TreeGrafter"/>
</dbReference>
<protein>
    <recommendedName>
        <fullName evidence="4">DUF676 domain-containing protein</fullName>
    </recommendedName>
</protein>
<evidence type="ECO:0000313" key="6">
    <source>
        <dbReference type="Proteomes" id="UP001362899"/>
    </source>
</evidence>
<accession>A0AAV5RKR8</accession>
<dbReference type="AlphaFoldDB" id="A0AAV5RKR8"/>
<keyword evidence="3" id="KW-0812">Transmembrane</keyword>
<dbReference type="SUPFAM" id="SSF53474">
    <property type="entry name" value="alpha/beta-Hydrolases"/>
    <property type="match status" value="1"/>
</dbReference>
<comment type="caution">
    <text evidence="5">The sequence shown here is derived from an EMBL/GenBank/DDBJ whole genome shotgun (WGS) entry which is preliminary data.</text>
</comment>
<dbReference type="EMBL" id="BTGC01000008">
    <property type="protein sequence ID" value="GMM52020.1"/>
    <property type="molecule type" value="Genomic_DNA"/>
</dbReference>
<comment type="similarity">
    <text evidence="1">Belongs to the putative lipase ROG1 family.</text>
</comment>
<proteinExistence type="inferred from homology"/>
<keyword evidence="3" id="KW-0472">Membrane</keyword>
<keyword evidence="3" id="KW-1133">Transmembrane helix</keyword>
<evidence type="ECO:0000256" key="3">
    <source>
        <dbReference type="SAM" id="Phobius"/>
    </source>
</evidence>
<name>A0AAV5RKR8_STABA</name>
<evidence type="ECO:0000313" key="5">
    <source>
        <dbReference type="EMBL" id="GMM52020.1"/>
    </source>
</evidence>
<keyword evidence="2" id="KW-0443">Lipid metabolism</keyword>
<feature type="transmembrane region" description="Helical" evidence="3">
    <location>
        <begin position="255"/>
        <end position="277"/>
    </location>
</feature>
<sequence>MDSMLHSLEERAKQQKLDVHVYVAQTIATTRTFDGIQHNAERLYLEILQVMTDINATEVSIIGYSMGGLCARVLVGLLYEEGILNKVSPKVFATFATPHLGSYYYLPEDVSFWSSKYLFSNVFNLLAPLVTGPSGFDLFRKNGNLNKLASFESNSMKGLKKFKTLLLFANGTKDRTVHFWTSFITDRNPFYYIHQRKEDSDVYIENRSDVSDQRSSTMSIKTYVGFPMFVDLKTSLYGESHQSEVSAPTSLKTILIRPFIFVILLLGLSSVSTLAWIKLGWRHITGHLTKSKVQKQLLREKFIDKLQDIVESTLNEQESDNEELVKVTSTELGSEIECALSPGYAGFVESCPNIMDLTDETLENIQNLNSLPWRKFAIALEEGNAHAGIIDRIEKNKNGKKIMNYLAYYVFNQC</sequence>
<dbReference type="GO" id="GO:0005811">
    <property type="term" value="C:lipid droplet"/>
    <property type="evidence" value="ECO:0007669"/>
    <property type="project" value="TreeGrafter"/>
</dbReference>
<evidence type="ECO:0000256" key="1">
    <source>
        <dbReference type="ARBA" id="ARBA00007920"/>
    </source>
</evidence>
<dbReference type="PANTHER" id="PTHR12482:SF24">
    <property type="entry name" value="LIPID DROPLET PHOSPHOLIPASE 1"/>
    <property type="match status" value="1"/>
</dbReference>
<dbReference type="GO" id="GO:0016042">
    <property type="term" value="P:lipid catabolic process"/>
    <property type="evidence" value="ECO:0007669"/>
    <property type="project" value="UniProtKB-KW"/>
</dbReference>
<dbReference type="InterPro" id="IPR029058">
    <property type="entry name" value="AB_hydrolase_fold"/>
</dbReference>
<gene>
    <name evidence="5" type="ORF">DASB73_029830</name>
</gene>
<dbReference type="Pfam" id="PF05057">
    <property type="entry name" value="DUF676"/>
    <property type="match status" value="1"/>
</dbReference>
<evidence type="ECO:0000256" key="2">
    <source>
        <dbReference type="ARBA" id="ARBA00022963"/>
    </source>
</evidence>
<organism evidence="5 6">
    <name type="scientific">Starmerella bacillaris</name>
    <name type="common">Yeast</name>
    <name type="synonym">Candida zemplinina</name>
    <dbReference type="NCBI Taxonomy" id="1247836"/>
    <lineage>
        <taxon>Eukaryota</taxon>
        <taxon>Fungi</taxon>
        <taxon>Dikarya</taxon>
        <taxon>Ascomycota</taxon>
        <taxon>Saccharomycotina</taxon>
        <taxon>Dipodascomycetes</taxon>
        <taxon>Dipodascales</taxon>
        <taxon>Trichomonascaceae</taxon>
        <taxon>Starmerella</taxon>
    </lineage>
</organism>
<feature type="domain" description="DUF676" evidence="4">
    <location>
        <begin position="2"/>
        <end position="181"/>
    </location>
</feature>
<keyword evidence="2" id="KW-0442">Lipid degradation</keyword>
<dbReference type="Proteomes" id="UP001362899">
    <property type="component" value="Unassembled WGS sequence"/>
</dbReference>
<reference evidence="5 6" key="1">
    <citation type="journal article" date="2023" name="Elife">
        <title>Identification of key yeast species and microbe-microbe interactions impacting larval growth of Drosophila in the wild.</title>
        <authorList>
            <person name="Mure A."/>
            <person name="Sugiura Y."/>
            <person name="Maeda R."/>
            <person name="Honda K."/>
            <person name="Sakurai N."/>
            <person name="Takahashi Y."/>
            <person name="Watada M."/>
            <person name="Katoh T."/>
            <person name="Gotoh A."/>
            <person name="Gotoh Y."/>
            <person name="Taniguchi I."/>
            <person name="Nakamura K."/>
            <person name="Hayashi T."/>
            <person name="Katayama T."/>
            <person name="Uemura T."/>
            <person name="Hattori Y."/>
        </authorList>
    </citation>
    <scope>NUCLEOTIDE SEQUENCE [LARGE SCALE GENOMIC DNA]</scope>
    <source>
        <strain evidence="5 6">SB-73</strain>
    </source>
</reference>
<dbReference type="InterPro" id="IPR007751">
    <property type="entry name" value="DUF676_lipase-like"/>
</dbReference>
<dbReference type="Gene3D" id="3.40.50.1820">
    <property type="entry name" value="alpha/beta hydrolase"/>
    <property type="match status" value="1"/>
</dbReference>
<dbReference type="InterPro" id="IPR044294">
    <property type="entry name" value="Lipase-like"/>
</dbReference>
<keyword evidence="6" id="KW-1185">Reference proteome</keyword>
<dbReference type="PANTHER" id="PTHR12482">
    <property type="entry name" value="LIPASE ROG1-RELATED-RELATED"/>
    <property type="match status" value="1"/>
</dbReference>
<evidence type="ECO:0000259" key="4">
    <source>
        <dbReference type="Pfam" id="PF05057"/>
    </source>
</evidence>